<keyword evidence="2 5" id="KW-0689">Ribosomal protein</keyword>
<evidence type="ECO:0000256" key="1">
    <source>
        <dbReference type="ARBA" id="ARBA00007320"/>
    </source>
</evidence>
<evidence type="ECO:0000259" key="8">
    <source>
        <dbReference type="Pfam" id="PF00828"/>
    </source>
</evidence>
<comment type="similarity">
    <text evidence="1 5 6">Belongs to the universal ribosomal protein uL15 family.</text>
</comment>
<dbReference type="Gene3D" id="4.10.990.10">
    <property type="match status" value="1"/>
</dbReference>
<evidence type="ECO:0000256" key="3">
    <source>
        <dbReference type="ARBA" id="ARBA00023274"/>
    </source>
</evidence>
<dbReference type="InterPro" id="IPR027386">
    <property type="entry name" value="Rbsml_uL15_N"/>
</dbReference>
<dbReference type="Gene3D" id="3.100.10.10">
    <property type="match status" value="1"/>
</dbReference>
<evidence type="ECO:0000256" key="5">
    <source>
        <dbReference type="HAMAP-Rule" id="MF_01341"/>
    </source>
</evidence>
<reference evidence="9" key="1">
    <citation type="journal article" date="2022" name="Nat. Microbiol.">
        <title>Unique mobile elements and scalable gene flow at the prokaryote-eukaryote boundary revealed by circularized Asgard archaea genomes.</title>
        <authorList>
            <person name="Wu F."/>
            <person name="Speth D.R."/>
            <person name="Philosof A."/>
            <person name="Cremiere A."/>
            <person name="Narayanan A."/>
            <person name="Barco R.A."/>
            <person name="Connon S.A."/>
            <person name="Amend J.P."/>
            <person name="Antoshechkin I.A."/>
            <person name="Orphan V.J."/>
        </authorList>
    </citation>
    <scope>NUCLEOTIDE SEQUENCE</scope>
    <source>
        <strain evidence="9">PM71</strain>
    </source>
</reference>
<dbReference type="Proteomes" id="UP001201020">
    <property type="component" value="Chromosome"/>
</dbReference>
<dbReference type="InterPro" id="IPR021131">
    <property type="entry name" value="Ribosomal_uL15/eL18"/>
</dbReference>
<dbReference type="PANTHER" id="PTHR11721:SF3">
    <property type="entry name" value="LARGE RIBOSOMAL SUBUNIT PROTEIN UL15"/>
    <property type="match status" value="1"/>
</dbReference>
<dbReference type="InterPro" id="IPR001196">
    <property type="entry name" value="Ribosomal_uL15_CS"/>
</dbReference>
<dbReference type="GO" id="GO:0022625">
    <property type="term" value="C:cytosolic large ribosomal subunit"/>
    <property type="evidence" value="ECO:0007669"/>
    <property type="project" value="TreeGrafter"/>
</dbReference>
<evidence type="ECO:0000256" key="6">
    <source>
        <dbReference type="RuleBase" id="RU003888"/>
    </source>
</evidence>
<feature type="compositionally biased region" description="Basic residues" evidence="7">
    <location>
        <begin position="13"/>
        <end position="29"/>
    </location>
</feature>
<comment type="function">
    <text evidence="5">Binds to the 23S rRNA.</text>
</comment>
<dbReference type="InterPro" id="IPR030878">
    <property type="entry name" value="Ribosomal_uL15"/>
</dbReference>
<evidence type="ECO:0000313" key="9">
    <source>
        <dbReference type="EMBL" id="UJG39757.1"/>
    </source>
</evidence>
<dbReference type="GO" id="GO:0006412">
    <property type="term" value="P:translation"/>
    <property type="evidence" value="ECO:0007669"/>
    <property type="project" value="UniProtKB-UniRule"/>
</dbReference>
<feature type="domain" description="Large ribosomal subunit protein uL15/eL18" evidence="8">
    <location>
        <begin position="73"/>
        <end position="144"/>
    </location>
</feature>
<dbReference type="Pfam" id="PF00828">
    <property type="entry name" value="Ribosomal_L27A"/>
    <property type="match status" value="1"/>
</dbReference>
<dbReference type="GO" id="GO:0003735">
    <property type="term" value="F:structural constituent of ribosome"/>
    <property type="evidence" value="ECO:0007669"/>
    <property type="project" value="InterPro"/>
</dbReference>
<keyword evidence="5" id="KW-0694">RNA-binding</keyword>
<feature type="region of interest" description="Disordered" evidence="7">
    <location>
        <begin position="13"/>
        <end position="37"/>
    </location>
</feature>
<evidence type="ECO:0000256" key="4">
    <source>
        <dbReference type="ARBA" id="ARBA00035200"/>
    </source>
</evidence>
<dbReference type="PANTHER" id="PTHR11721">
    <property type="entry name" value="60S RIBOSOMAL PROTEIN L27A"/>
    <property type="match status" value="1"/>
</dbReference>
<evidence type="ECO:0000256" key="7">
    <source>
        <dbReference type="SAM" id="MobiDB-lite"/>
    </source>
</evidence>
<organism evidence="9">
    <name type="scientific">Candidatus Heimdallarchaeum aukensis</name>
    <dbReference type="NCBI Taxonomy" id="2876573"/>
    <lineage>
        <taxon>Archaea</taxon>
        <taxon>Promethearchaeati</taxon>
        <taxon>Candidatus Heimdallarchaeota</taxon>
        <taxon>Candidatus Heimdallarchaeia (ex Rinke et al. 2021) (nom. nud.)</taxon>
        <taxon>Candidatus Heimdallarchaeales</taxon>
        <taxon>Candidatus Heimdallarchaeaceae</taxon>
        <taxon>Candidatus Heimdallarchaeum</taxon>
    </lineage>
</organism>
<dbReference type="AlphaFoldDB" id="A0A9Y1BIY6"/>
<keyword evidence="3 5" id="KW-0687">Ribonucleoprotein</keyword>
<dbReference type="EMBL" id="CP084166">
    <property type="protein sequence ID" value="UJG39757.1"/>
    <property type="molecule type" value="Genomic_DNA"/>
</dbReference>
<comment type="subunit">
    <text evidence="5">Part of the 50S ribosomal subunit.</text>
</comment>
<keyword evidence="5" id="KW-0699">rRNA-binding</keyword>
<accession>A0A9Y1BIY6</accession>
<protein>
    <recommendedName>
        <fullName evidence="4 5">Large ribosomal subunit protein uL15</fullName>
    </recommendedName>
</protein>
<name>A0A9Y1BIY6_9ARCH</name>
<dbReference type="GO" id="GO:0019843">
    <property type="term" value="F:rRNA binding"/>
    <property type="evidence" value="ECO:0007669"/>
    <property type="project" value="UniProtKB-UniRule"/>
</dbReference>
<dbReference type="PROSITE" id="PS00475">
    <property type="entry name" value="RIBOSOMAL_L15"/>
    <property type="match status" value="1"/>
</dbReference>
<evidence type="ECO:0000256" key="2">
    <source>
        <dbReference type="ARBA" id="ARBA00022980"/>
    </source>
</evidence>
<sequence length="147" mass="16047">MVVRFKKRVRRLRGSQHHGWGKQKGHKNSGIRGGVGKCGPKTRHKMLVILGRRKPIGKHGFTRPPAVVKKDKVINISQIDAMIPNLIAKGQAEKKGKNIVIDLGALGYTKLLAQGAISSPVEIKVKKASERAIKKIEEAGGKVVLPE</sequence>
<dbReference type="HAMAP" id="MF_01341">
    <property type="entry name" value="Ribosomal_uL15"/>
    <property type="match status" value="1"/>
</dbReference>
<dbReference type="InterPro" id="IPR036227">
    <property type="entry name" value="Ribosomal_uL15/eL18_sf"/>
</dbReference>
<dbReference type="SUPFAM" id="SSF52080">
    <property type="entry name" value="Ribosomal proteins L15p and L18e"/>
    <property type="match status" value="1"/>
</dbReference>
<proteinExistence type="inferred from homology"/>
<gene>
    <name evidence="5" type="primary">rpl15</name>
    <name evidence="9" type="ORF">K9W45_07770</name>
</gene>